<dbReference type="Gene3D" id="3.40.50.1360">
    <property type="match status" value="1"/>
</dbReference>
<dbReference type="InterPro" id="IPR018356">
    <property type="entry name" value="Tscrpt_reg_HTH_DeoR_CS"/>
</dbReference>
<dbReference type="PRINTS" id="PR00037">
    <property type="entry name" value="HTHLACR"/>
</dbReference>
<evidence type="ECO:0000313" key="6">
    <source>
        <dbReference type="EMBL" id="KKN85308.1"/>
    </source>
</evidence>
<protein>
    <recommendedName>
        <fullName evidence="5">HTH deoR-type domain-containing protein</fullName>
    </recommendedName>
</protein>
<sequence length="264" mass="28402">MDTGTERRTLRKSERHAQILLELRLAPHVRVSDLAASFDVTTETVRRDIAELSAQGLLQKSYGGASPRAPGAQSVLDQRQREHVDERRQMAQLALTRVTDGQTLMIDAGATMMEFARALAMSGKAVTVLTNSLQVAMILGSSDAVRVIMTPGDYLNAEAALTGTATCDFLRMFNVDACFLGASALDETGVTEAIAGFAEVKRTMLAQSRTGHFLIDGSKFGKRHLTQVIALDEMGCLITDIAPTGALDAALDCHRTPTILPNQG</sequence>
<name>A0A0F9X1N7_9ZZZZ</name>
<dbReference type="GO" id="GO:0003700">
    <property type="term" value="F:DNA-binding transcription factor activity"/>
    <property type="evidence" value="ECO:0007669"/>
    <property type="project" value="InterPro"/>
</dbReference>
<dbReference type="SUPFAM" id="SSF46785">
    <property type="entry name" value="Winged helix' DNA-binding domain"/>
    <property type="match status" value="1"/>
</dbReference>
<dbReference type="InterPro" id="IPR037171">
    <property type="entry name" value="NagB/RpiA_transferase-like"/>
</dbReference>
<dbReference type="Pfam" id="PF08220">
    <property type="entry name" value="HTH_DeoR"/>
    <property type="match status" value="1"/>
</dbReference>
<dbReference type="InterPro" id="IPR050313">
    <property type="entry name" value="Carb_Metab_HTH_regulators"/>
</dbReference>
<keyword evidence="2" id="KW-0238">DNA-binding</keyword>
<dbReference type="SUPFAM" id="SSF100950">
    <property type="entry name" value="NagB/RpiA/CoA transferase-like"/>
    <property type="match status" value="1"/>
</dbReference>
<keyword evidence="1" id="KW-0805">Transcription regulation</keyword>
<feature type="region of interest" description="Disordered" evidence="4">
    <location>
        <begin position="61"/>
        <end position="83"/>
    </location>
</feature>
<dbReference type="InterPro" id="IPR036390">
    <property type="entry name" value="WH_DNA-bd_sf"/>
</dbReference>
<dbReference type="PROSITE" id="PS00894">
    <property type="entry name" value="HTH_DEOR_1"/>
    <property type="match status" value="1"/>
</dbReference>
<feature type="domain" description="HTH deoR-type" evidence="5">
    <location>
        <begin position="12"/>
        <end position="67"/>
    </location>
</feature>
<dbReference type="GO" id="GO:0003677">
    <property type="term" value="F:DNA binding"/>
    <property type="evidence" value="ECO:0007669"/>
    <property type="project" value="UniProtKB-KW"/>
</dbReference>
<dbReference type="AlphaFoldDB" id="A0A0F9X1N7"/>
<dbReference type="SMART" id="SM00420">
    <property type="entry name" value="HTH_DEOR"/>
    <property type="match status" value="1"/>
</dbReference>
<dbReference type="InterPro" id="IPR001034">
    <property type="entry name" value="DeoR_HTH"/>
</dbReference>
<dbReference type="InterPro" id="IPR014036">
    <property type="entry name" value="DeoR-like_C"/>
</dbReference>
<accession>A0A0F9X1N7</accession>
<dbReference type="SMART" id="SM01134">
    <property type="entry name" value="DeoRC"/>
    <property type="match status" value="1"/>
</dbReference>
<proteinExistence type="predicted"/>
<evidence type="ECO:0000256" key="3">
    <source>
        <dbReference type="ARBA" id="ARBA00023163"/>
    </source>
</evidence>
<dbReference type="Gene3D" id="1.10.10.10">
    <property type="entry name" value="Winged helix-like DNA-binding domain superfamily/Winged helix DNA-binding domain"/>
    <property type="match status" value="1"/>
</dbReference>
<dbReference type="InterPro" id="IPR036388">
    <property type="entry name" value="WH-like_DNA-bd_sf"/>
</dbReference>
<dbReference type="EMBL" id="LAZR01000160">
    <property type="protein sequence ID" value="KKN85308.1"/>
    <property type="molecule type" value="Genomic_DNA"/>
</dbReference>
<dbReference type="PROSITE" id="PS51000">
    <property type="entry name" value="HTH_DEOR_2"/>
    <property type="match status" value="1"/>
</dbReference>
<dbReference type="Pfam" id="PF00455">
    <property type="entry name" value="DeoRC"/>
    <property type="match status" value="1"/>
</dbReference>
<dbReference type="PANTHER" id="PTHR30363:SF44">
    <property type="entry name" value="AGA OPERON TRANSCRIPTIONAL REPRESSOR-RELATED"/>
    <property type="match status" value="1"/>
</dbReference>
<reference evidence="6" key="1">
    <citation type="journal article" date="2015" name="Nature">
        <title>Complex archaea that bridge the gap between prokaryotes and eukaryotes.</title>
        <authorList>
            <person name="Spang A."/>
            <person name="Saw J.H."/>
            <person name="Jorgensen S.L."/>
            <person name="Zaremba-Niedzwiedzka K."/>
            <person name="Martijn J."/>
            <person name="Lind A.E."/>
            <person name="van Eijk R."/>
            <person name="Schleper C."/>
            <person name="Guy L."/>
            <person name="Ettema T.J."/>
        </authorList>
    </citation>
    <scope>NUCLEOTIDE SEQUENCE</scope>
</reference>
<keyword evidence="3" id="KW-0804">Transcription</keyword>
<evidence type="ECO:0000256" key="2">
    <source>
        <dbReference type="ARBA" id="ARBA00023125"/>
    </source>
</evidence>
<evidence type="ECO:0000256" key="4">
    <source>
        <dbReference type="SAM" id="MobiDB-lite"/>
    </source>
</evidence>
<comment type="caution">
    <text evidence="6">The sequence shown here is derived from an EMBL/GenBank/DDBJ whole genome shotgun (WGS) entry which is preliminary data.</text>
</comment>
<gene>
    <name evidence="6" type="ORF">LCGC14_0279660</name>
</gene>
<evidence type="ECO:0000259" key="5">
    <source>
        <dbReference type="PROSITE" id="PS51000"/>
    </source>
</evidence>
<dbReference type="PANTHER" id="PTHR30363">
    <property type="entry name" value="HTH-TYPE TRANSCRIPTIONAL REGULATOR SRLR-RELATED"/>
    <property type="match status" value="1"/>
</dbReference>
<organism evidence="6">
    <name type="scientific">marine sediment metagenome</name>
    <dbReference type="NCBI Taxonomy" id="412755"/>
    <lineage>
        <taxon>unclassified sequences</taxon>
        <taxon>metagenomes</taxon>
        <taxon>ecological metagenomes</taxon>
    </lineage>
</organism>
<evidence type="ECO:0000256" key="1">
    <source>
        <dbReference type="ARBA" id="ARBA00023015"/>
    </source>
</evidence>